<dbReference type="EMBL" id="FO082871">
    <property type="protein sequence ID" value="CCF73119.1"/>
    <property type="molecule type" value="Genomic_DNA"/>
</dbReference>
<evidence type="ECO:0000313" key="3">
    <source>
        <dbReference type="Proteomes" id="UP000002899"/>
    </source>
</evidence>
<dbReference type="RefSeq" id="XP_012647728.1">
    <property type="nucleotide sequence ID" value="XM_012792274.1"/>
</dbReference>
<evidence type="ECO:0000313" key="2">
    <source>
        <dbReference type="EMBL" id="CCF73119.1"/>
    </source>
</evidence>
<keyword evidence="3" id="KW-1185">Reference proteome</keyword>
<accession>I7J912</accession>
<sequence length="257" mass="29051">MSGVGISRVLKRGGDVDRFKILSAKLTKESEQNVESMVSDFCYSFQKFIGKYSSQINSNPQLYDAITTICQNLDIDLSSYNGNEIHKNMSNRIGEKIVQICAKLRTQNGGLLDVEHCVWLMKPRYPNITVKDIIRSVQQLSILGAIDLLTIGHRTVISTNCQINDDENQCLSLINSAVYTSLKKFSGIKVSDLVSKLNWNNYRAESCLKLLVAKGILWVDHNTFGKSFDKSNDLQSNSDLFFSRAEYLDNMTFYALF</sequence>
<dbReference type="SUPFAM" id="SSF46785">
    <property type="entry name" value="Winged helix' DNA-binding domain"/>
    <property type="match status" value="2"/>
</dbReference>
<dbReference type="GO" id="GO:0000814">
    <property type="term" value="C:ESCRT II complex"/>
    <property type="evidence" value="ECO:0007669"/>
    <property type="project" value="InterPro"/>
</dbReference>
<dbReference type="PANTHER" id="PTHR12806">
    <property type="entry name" value="EAP30 SUBUNIT OF ELL COMPLEX"/>
    <property type="match status" value="1"/>
</dbReference>
<dbReference type="KEGG" id="bmic:BMR1_01G03310"/>
<dbReference type="InterPro" id="IPR036390">
    <property type="entry name" value="WH_DNA-bd_sf"/>
</dbReference>
<reference evidence="2 3" key="2">
    <citation type="journal article" date="2013" name="PLoS ONE">
        <title>Whole genome mapping and re-organization of the nuclear and mitochondrial genomes of Babesia microti isolates.</title>
        <authorList>
            <person name="Cornillot E."/>
            <person name="Dassouli A."/>
            <person name="Garg A."/>
            <person name="Pachikara N."/>
            <person name="Randazzo S."/>
            <person name="Depoix D."/>
            <person name="Carcy B."/>
            <person name="Delbecq S."/>
            <person name="Frutos R."/>
            <person name="Silva J.C."/>
            <person name="Sutton R."/>
            <person name="Krause P.J."/>
            <person name="Mamoun C.B."/>
        </authorList>
    </citation>
    <scope>NUCLEOTIDE SEQUENCE [LARGE SCALE GENOMIC DNA]</scope>
    <source>
        <strain evidence="2 3">RI</strain>
    </source>
</reference>
<dbReference type="InterPro" id="IPR016689">
    <property type="entry name" value="ESCRT-2_cplx_Snf8"/>
</dbReference>
<dbReference type="VEuPathDB" id="PiroplasmaDB:BMR1_01G03310"/>
<dbReference type="Gene3D" id="1.10.10.10">
    <property type="entry name" value="Winged helix-like DNA-binding domain superfamily/Winged helix DNA-binding domain"/>
    <property type="match status" value="2"/>
</dbReference>
<dbReference type="PANTHER" id="PTHR12806:SF0">
    <property type="entry name" value="VACUOLAR-SORTING PROTEIN SNF8"/>
    <property type="match status" value="1"/>
</dbReference>
<protein>
    <submittedName>
        <fullName evidence="2">ESCRT-II complex subunit VPS22</fullName>
    </submittedName>
</protein>
<dbReference type="GeneID" id="24423741"/>
<name>I7J912_BABMR</name>
<dbReference type="OMA" id="QIVEVCM"/>
<comment type="similarity">
    <text evidence="1">Belongs to the SNF8 family.</text>
</comment>
<dbReference type="Gene3D" id="6.10.140.180">
    <property type="match status" value="1"/>
</dbReference>
<dbReference type="OrthoDB" id="283883at2759"/>
<reference evidence="2 3" key="1">
    <citation type="journal article" date="2012" name="Nucleic Acids Res.">
        <title>Sequencing of the smallest Apicomplexan genome from the human pathogen Babesia microti.</title>
        <authorList>
            <person name="Cornillot E."/>
            <person name="Hadj-Kaddour K."/>
            <person name="Dassouli A."/>
            <person name="Noel B."/>
            <person name="Ranwez V."/>
            <person name="Vacherie B."/>
            <person name="Augagneur Y."/>
            <person name="Bres V."/>
            <person name="Duclos A."/>
            <person name="Randazzo S."/>
            <person name="Carcy B."/>
            <person name="Debierre-Grockiego F."/>
            <person name="Delbecq S."/>
            <person name="Moubri-Menage K."/>
            <person name="Shams-Eldin H."/>
            <person name="Usmani-Brown S."/>
            <person name="Bringaud F."/>
            <person name="Wincker P."/>
            <person name="Vivares C.P."/>
            <person name="Schwarz R.T."/>
            <person name="Schetters T.P."/>
            <person name="Krause P.J."/>
            <person name="Gorenflot A."/>
            <person name="Berry V."/>
            <person name="Barbe V."/>
            <person name="Ben Mamoun C."/>
        </authorList>
    </citation>
    <scope>NUCLEOTIDE SEQUENCE [LARGE SCALE GENOMIC DNA]</scope>
    <source>
        <strain evidence="2 3">RI</strain>
    </source>
</reference>
<dbReference type="GO" id="GO:0043328">
    <property type="term" value="P:protein transport to vacuole involved in ubiquitin-dependent protein catabolic process via the multivesicular body sorting pathway"/>
    <property type="evidence" value="ECO:0007669"/>
    <property type="project" value="TreeGrafter"/>
</dbReference>
<dbReference type="InterPro" id="IPR036388">
    <property type="entry name" value="WH-like_DNA-bd_sf"/>
</dbReference>
<dbReference type="InterPro" id="IPR040608">
    <property type="entry name" value="Snf8/Vps36"/>
</dbReference>
<dbReference type="Pfam" id="PF04157">
    <property type="entry name" value="EAP30"/>
    <property type="match status" value="1"/>
</dbReference>
<evidence type="ECO:0000256" key="1">
    <source>
        <dbReference type="ARBA" id="ARBA00009834"/>
    </source>
</evidence>
<gene>
    <name evidence="2" type="ORF">BMR1_01G03310</name>
</gene>
<proteinExistence type="inferred from homology"/>
<dbReference type="AlphaFoldDB" id="I7J912"/>
<organism evidence="2 3">
    <name type="scientific">Babesia microti (strain RI)</name>
    <dbReference type="NCBI Taxonomy" id="1133968"/>
    <lineage>
        <taxon>Eukaryota</taxon>
        <taxon>Sar</taxon>
        <taxon>Alveolata</taxon>
        <taxon>Apicomplexa</taxon>
        <taxon>Aconoidasida</taxon>
        <taxon>Piroplasmida</taxon>
        <taxon>Babesiidae</taxon>
        <taxon>Babesia</taxon>
    </lineage>
</organism>
<reference evidence="2 3" key="3">
    <citation type="journal article" date="2016" name="Sci. Rep.">
        <title>Genome-wide diversity and gene expression profiling of Babesia microti isolates identify polymorphic genes that mediate host-pathogen interactions.</title>
        <authorList>
            <person name="Silva J.C."/>
            <person name="Cornillot E."/>
            <person name="McCracken C."/>
            <person name="Usmani-Brown S."/>
            <person name="Dwivedi A."/>
            <person name="Ifeonu O.O."/>
            <person name="Crabtree J."/>
            <person name="Gotia H.T."/>
            <person name="Virji A.Z."/>
            <person name="Reynes C."/>
            <person name="Colinge J."/>
            <person name="Kumar V."/>
            <person name="Lawres L."/>
            <person name="Pazzi J.E."/>
            <person name="Pablo J.V."/>
            <person name="Hung C."/>
            <person name="Brancato J."/>
            <person name="Kumari P."/>
            <person name="Orvis J."/>
            <person name="Tretina K."/>
            <person name="Chibucos M."/>
            <person name="Ott S."/>
            <person name="Sadzewicz L."/>
            <person name="Sengamalay N."/>
            <person name="Shetty A.C."/>
            <person name="Su Q."/>
            <person name="Tallon L."/>
            <person name="Fraser C.M."/>
            <person name="Frutos R."/>
            <person name="Molina D.M."/>
            <person name="Krause P.J."/>
            <person name="Ben Mamoun C."/>
        </authorList>
    </citation>
    <scope>NUCLEOTIDE SEQUENCE [LARGE SCALE GENOMIC DNA]</scope>
    <source>
        <strain evidence="2 3">RI</strain>
    </source>
</reference>
<dbReference type="Proteomes" id="UP000002899">
    <property type="component" value="Chromosome I"/>
</dbReference>